<dbReference type="InterPro" id="IPR059000">
    <property type="entry name" value="ATPase_P-type_domA"/>
</dbReference>
<organism evidence="19 20">
    <name type="scientific">Aliivibrio sifiae</name>
    <dbReference type="NCBI Taxonomy" id="566293"/>
    <lineage>
        <taxon>Bacteria</taxon>
        <taxon>Pseudomonadati</taxon>
        <taxon>Pseudomonadota</taxon>
        <taxon>Gammaproteobacteria</taxon>
        <taxon>Vibrionales</taxon>
        <taxon>Vibrionaceae</taxon>
        <taxon>Aliivibrio</taxon>
    </lineage>
</organism>
<dbReference type="FunFam" id="3.30.70.100:FF:000005">
    <property type="entry name" value="Copper-exporting P-type ATPase A"/>
    <property type="match status" value="1"/>
</dbReference>
<feature type="transmembrane region" description="Helical" evidence="17">
    <location>
        <begin position="745"/>
        <end position="764"/>
    </location>
</feature>
<dbReference type="Pfam" id="PF00702">
    <property type="entry name" value="Hydrolase"/>
    <property type="match status" value="1"/>
</dbReference>
<dbReference type="NCBIfam" id="TIGR01512">
    <property type="entry name" value="ATPase-IB2_Cd"/>
    <property type="match status" value="1"/>
</dbReference>
<dbReference type="InterPro" id="IPR021993">
    <property type="entry name" value="ATPase-cat-bd"/>
</dbReference>
<dbReference type="AlphaFoldDB" id="A0A2S7XCV6"/>
<dbReference type="InterPro" id="IPR023298">
    <property type="entry name" value="ATPase_P-typ_TM_dom_sf"/>
</dbReference>
<comment type="similarity">
    <text evidence="2 17">Belongs to the cation transport ATPase (P-type) (TC 3.A.3) family. Type IB subfamily.</text>
</comment>
<dbReference type="SUPFAM" id="SSF81665">
    <property type="entry name" value="Calcium ATPase, transmembrane domain M"/>
    <property type="match status" value="1"/>
</dbReference>
<dbReference type="Gene3D" id="2.70.150.10">
    <property type="entry name" value="Calcium-transporting ATPase, cytoplasmic transduction domain A"/>
    <property type="match status" value="1"/>
</dbReference>
<keyword evidence="6 17" id="KW-0812">Transmembrane</keyword>
<dbReference type="Pfam" id="PF00122">
    <property type="entry name" value="E1-E2_ATPase"/>
    <property type="match status" value="1"/>
</dbReference>
<evidence type="ECO:0000256" key="6">
    <source>
        <dbReference type="ARBA" id="ARBA00022692"/>
    </source>
</evidence>
<dbReference type="InterPro" id="IPR008250">
    <property type="entry name" value="ATPase_P-typ_transduc_dom_A_sf"/>
</dbReference>
<dbReference type="InterPro" id="IPR018303">
    <property type="entry name" value="ATPase_P-typ_P_site"/>
</dbReference>
<feature type="transmembrane region" description="Helical" evidence="17">
    <location>
        <begin position="243"/>
        <end position="265"/>
    </location>
</feature>
<evidence type="ECO:0000256" key="7">
    <source>
        <dbReference type="ARBA" id="ARBA00022723"/>
    </source>
</evidence>
<evidence type="ECO:0000256" key="8">
    <source>
        <dbReference type="ARBA" id="ARBA00022741"/>
    </source>
</evidence>
<evidence type="ECO:0000313" key="19">
    <source>
        <dbReference type="EMBL" id="PQJ89188.1"/>
    </source>
</evidence>
<dbReference type="CDD" id="cd02079">
    <property type="entry name" value="P-type_ATPase_HM"/>
    <property type="match status" value="1"/>
</dbReference>
<feature type="transmembrane region" description="Helical" evidence="17">
    <location>
        <begin position="174"/>
        <end position="198"/>
    </location>
</feature>
<keyword evidence="13" id="KW-0406">Ion transport</keyword>
<keyword evidence="11" id="KW-1278">Translocase</keyword>
<evidence type="ECO:0000256" key="4">
    <source>
        <dbReference type="ARBA" id="ARBA00022475"/>
    </source>
</evidence>
<dbReference type="OrthoDB" id="9814270at2"/>
<evidence type="ECO:0000256" key="5">
    <source>
        <dbReference type="ARBA" id="ARBA00022553"/>
    </source>
</evidence>
<dbReference type="SUPFAM" id="SSF81653">
    <property type="entry name" value="Calcium ATPase, transduction domain A"/>
    <property type="match status" value="1"/>
</dbReference>
<feature type="domain" description="HMA" evidence="18">
    <location>
        <begin position="90"/>
        <end position="156"/>
    </location>
</feature>
<sequence>MSKDCYHCSEPVPSGSYFQVDILGQTRDMCCPGCESVAQTIVDNGLSSYYQYRTTPADKADLVPEQLKALAHYDHNEIQKEFIRTNDNFKEVTLSLDGVSCAACAWLIEKQLANAKGIHQIKVNTSTHRALLSWNPEETKLSTLLTLIHQLGYKAAPFEADKQEEEYHRSMKQYLYRLGVAGLATMQVMMLAVALYLEVFGDLDAEFRNYLRYVSLVFATPVMLYSALPFYMNAWRSLKARTLGMDVPVSIAMLFAYFASVVATVTETGEVFFESVAMFTFFLLLGRFLEMRARRKAAAITGNLLKLIPVMATLTSGKKVPARTLDVGDTVIVPPGEHLPADGIVLSGCSAIDESMFTGESMPVSKTETDPVYAGTINGDGNLTIEVTKTKADSLISNIVKLQDEAQMSKPKVAEIADLVARYFVAGILIISAFTWFYWHETKPDDAFWIMLSVLVATCPCALSLATPTAITCSTSRLAQLGLMLRRGHVLETLCKVNRLVIDKTGTLTEGNIRLTQISTFGGINPQQSKVIAAELESFANHPIARAFSEYREPELTHFERVENIIGSGLVGYSGQDEWKIGHKAFATPNFQLENQQDYQVWLSKNGQAVAAFVLDDPIRQESQALIQSLHHLGIKVTMLTGDSSSSVERVAKALDIDEVVSGATPQGKLDYLKSLPKQEVSLMVGDGINDAPTLAGAHLSIAMGSGTDVAKASADMILLGDNLSRLIEARELAMKTRKIIRENLAWALGYNAIILPLAVMGLVAPYIAVVGMSGSSIIVVSNSLRLLKENG</sequence>
<dbReference type="PROSITE" id="PS50846">
    <property type="entry name" value="HMA_2"/>
    <property type="match status" value="1"/>
</dbReference>
<proteinExistence type="inferred from homology"/>
<evidence type="ECO:0000256" key="11">
    <source>
        <dbReference type="ARBA" id="ARBA00022967"/>
    </source>
</evidence>
<gene>
    <name evidence="19" type="ORF">BTO22_06125</name>
</gene>
<comment type="catalytic activity">
    <reaction evidence="16">
        <text>Cu(2+)(in) + ATP + H2O = Cu(2+)(out) + ADP + phosphate + H(+)</text>
        <dbReference type="Rhea" id="RHEA:10376"/>
        <dbReference type="ChEBI" id="CHEBI:15377"/>
        <dbReference type="ChEBI" id="CHEBI:15378"/>
        <dbReference type="ChEBI" id="CHEBI:29036"/>
        <dbReference type="ChEBI" id="CHEBI:30616"/>
        <dbReference type="ChEBI" id="CHEBI:43474"/>
        <dbReference type="ChEBI" id="CHEBI:456216"/>
        <dbReference type="EC" id="7.2.2.9"/>
    </reaction>
</comment>
<evidence type="ECO:0000256" key="9">
    <source>
        <dbReference type="ARBA" id="ARBA00022840"/>
    </source>
</evidence>
<evidence type="ECO:0000313" key="20">
    <source>
        <dbReference type="Proteomes" id="UP000239263"/>
    </source>
</evidence>
<keyword evidence="10" id="KW-0460">Magnesium</keyword>
<dbReference type="PANTHER" id="PTHR43520">
    <property type="entry name" value="ATP7, ISOFORM B"/>
    <property type="match status" value="1"/>
</dbReference>
<evidence type="ECO:0000256" key="14">
    <source>
        <dbReference type="ARBA" id="ARBA00023136"/>
    </source>
</evidence>
<comment type="subcellular location">
    <subcellularLocation>
        <location evidence="1">Cell membrane</location>
        <topology evidence="1">Multi-pass membrane protein</topology>
    </subcellularLocation>
</comment>
<dbReference type="InterPro" id="IPR036163">
    <property type="entry name" value="HMA_dom_sf"/>
</dbReference>
<keyword evidence="14 17" id="KW-0472">Membrane</keyword>
<dbReference type="SUPFAM" id="SSF55008">
    <property type="entry name" value="HMA, heavy metal-associated domain"/>
    <property type="match status" value="1"/>
</dbReference>
<dbReference type="NCBIfam" id="TIGR01511">
    <property type="entry name" value="ATPase-IB1_Cu"/>
    <property type="match status" value="1"/>
</dbReference>
<keyword evidence="5" id="KW-0597">Phosphoprotein</keyword>
<dbReference type="Gene3D" id="3.30.70.100">
    <property type="match status" value="1"/>
</dbReference>
<dbReference type="InterPro" id="IPR023299">
    <property type="entry name" value="ATPase_P-typ_cyto_dom_N"/>
</dbReference>
<dbReference type="InterPro" id="IPR006121">
    <property type="entry name" value="HMA_dom"/>
</dbReference>
<dbReference type="EMBL" id="MSCO01000001">
    <property type="protein sequence ID" value="PQJ89188.1"/>
    <property type="molecule type" value="Genomic_DNA"/>
</dbReference>
<dbReference type="RefSeq" id="WP_105054717.1">
    <property type="nucleotide sequence ID" value="NZ_CAWNRT010000001.1"/>
</dbReference>
<dbReference type="PANTHER" id="PTHR43520:SF5">
    <property type="entry name" value="CATION-TRANSPORTING P-TYPE ATPASE-RELATED"/>
    <property type="match status" value="1"/>
</dbReference>
<evidence type="ECO:0000259" key="18">
    <source>
        <dbReference type="PROSITE" id="PS50846"/>
    </source>
</evidence>
<dbReference type="CDD" id="cd00371">
    <property type="entry name" value="HMA"/>
    <property type="match status" value="1"/>
</dbReference>
<dbReference type="GO" id="GO:0005524">
    <property type="term" value="F:ATP binding"/>
    <property type="evidence" value="ECO:0007669"/>
    <property type="project" value="UniProtKB-UniRule"/>
</dbReference>
<dbReference type="EC" id="7.2.2.9" evidence="15"/>
<keyword evidence="7 17" id="KW-0479">Metal-binding</keyword>
<dbReference type="Pfam" id="PF00403">
    <property type="entry name" value="HMA"/>
    <property type="match status" value="1"/>
</dbReference>
<dbReference type="FunFam" id="2.70.150.10:FF:000002">
    <property type="entry name" value="Copper-transporting ATPase 1, putative"/>
    <property type="match status" value="1"/>
</dbReference>
<feature type="transmembrane region" description="Helical" evidence="17">
    <location>
        <begin position="450"/>
        <end position="471"/>
    </location>
</feature>
<dbReference type="GO" id="GO:0005886">
    <property type="term" value="C:plasma membrane"/>
    <property type="evidence" value="ECO:0007669"/>
    <property type="project" value="UniProtKB-SubCell"/>
</dbReference>
<evidence type="ECO:0000256" key="13">
    <source>
        <dbReference type="ARBA" id="ARBA00023065"/>
    </source>
</evidence>
<evidence type="ECO:0000256" key="2">
    <source>
        <dbReference type="ARBA" id="ARBA00006024"/>
    </source>
</evidence>
<dbReference type="GO" id="GO:0043682">
    <property type="term" value="F:P-type divalent copper transporter activity"/>
    <property type="evidence" value="ECO:0007669"/>
    <property type="project" value="UniProtKB-EC"/>
</dbReference>
<dbReference type="InterPro" id="IPR001757">
    <property type="entry name" value="P_typ_ATPase"/>
</dbReference>
<keyword evidence="8 17" id="KW-0547">Nucleotide-binding</keyword>
<dbReference type="GO" id="GO:0055070">
    <property type="term" value="P:copper ion homeostasis"/>
    <property type="evidence" value="ECO:0007669"/>
    <property type="project" value="TreeGrafter"/>
</dbReference>
<evidence type="ECO:0000256" key="12">
    <source>
        <dbReference type="ARBA" id="ARBA00022989"/>
    </source>
</evidence>
<dbReference type="InterPro" id="IPR036412">
    <property type="entry name" value="HAD-like_sf"/>
</dbReference>
<dbReference type="InterPro" id="IPR027256">
    <property type="entry name" value="P-typ_ATPase_IB"/>
</dbReference>
<dbReference type="PROSITE" id="PS00154">
    <property type="entry name" value="ATPASE_E1_E2"/>
    <property type="match status" value="1"/>
</dbReference>
<evidence type="ECO:0000256" key="3">
    <source>
        <dbReference type="ARBA" id="ARBA00022448"/>
    </source>
</evidence>
<comment type="caution">
    <text evidence="19">The sequence shown here is derived from an EMBL/GenBank/DDBJ whole genome shotgun (WGS) entry which is preliminary data.</text>
</comment>
<dbReference type="SUPFAM" id="SSF56784">
    <property type="entry name" value="HAD-like"/>
    <property type="match status" value="1"/>
</dbReference>
<evidence type="ECO:0000256" key="1">
    <source>
        <dbReference type="ARBA" id="ARBA00004651"/>
    </source>
</evidence>
<keyword evidence="3" id="KW-0813">Transport</keyword>
<dbReference type="GO" id="GO:0016887">
    <property type="term" value="F:ATP hydrolysis activity"/>
    <property type="evidence" value="ECO:0007669"/>
    <property type="project" value="InterPro"/>
</dbReference>
<feature type="transmembrane region" description="Helical" evidence="17">
    <location>
        <begin position="210"/>
        <end position="231"/>
    </location>
</feature>
<dbReference type="Gene3D" id="3.40.50.1000">
    <property type="entry name" value="HAD superfamily/HAD-like"/>
    <property type="match status" value="1"/>
</dbReference>
<dbReference type="PRINTS" id="PR00119">
    <property type="entry name" value="CATATPASE"/>
</dbReference>
<dbReference type="GO" id="GO:0005507">
    <property type="term" value="F:copper ion binding"/>
    <property type="evidence" value="ECO:0007669"/>
    <property type="project" value="TreeGrafter"/>
</dbReference>
<feature type="transmembrane region" description="Helical" evidence="17">
    <location>
        <begin position="419"/>
        <end position="438"/>
    </location>
</feature>
<protein>
    <recommendedName>
        <fullName evidence="15">P-type Cu(2+) transporter</fullName>
        <ecNumber evidence="15">7.2.2.9</ecNumber>
    </recommendedName>
</protein>
<dbReference type="Proteomes" id="UP000239263">
    <property type="component" value="Unassembled WGS sequence"/>
</dbReference>
<keyword evidence="9 17" id="KW-0067">ATP-binding</keyword>
<evidence type="ECO:0000256" key="15">
    <source>
        <dbReference type="ARBA" id="ARBA00038904"/>
    </source>
</evidence>
<dbReference type="NCBIfam" id="TIGR01494">
    <property type="entry name" value="ATPase_P-type"/>
    <property type="match status" value="1"/>
</dbReference>
<evidence type="ECO:0000256" key="10">
    <source>
        <dbReference type="ARBA" id="ARBA00022842"/>
    </source>
</evidence>
<evidence type="ECO:0000256" key="17">
    <source>
        <dbReference type="RuleBase" id="RU362081"/>
    </source>
</evidence>
<accession>A0A2S7XCV6</accession>
<dbReference type="InterPro" id="IPR023214">
    <property type="entry name" value="HAD_sf"/>
</dbReference>
<dbReference type="Pfam" id="PF12156">
    <property type="entry name" value="ATPase-cat_bd"/>
    <property type="match status" value="1"/>
</dbReference>
<dbReference type="NCBIfam" id="TIGR01525">
    <property type="entry name" value="ATPase-IB_hvy"/>
    <property type="match status" value="1"/>
</dbReference>
<keyword evidence="12 17" id="KW-1133">Transmembrane helix</keyword>
<name>A0A2S7XCV6_9GAMM</name>
<keyword evidence="4 17" id="KW-1003">Cell membrane</keyword>
<evidence type="ECO:0000256" key="16">
    <source>
        <dbReference type="ARBA" id="ARBA00047424"/>
    </source>
</evidence>
<reference evidence="19 20" key="1">
    <citation type="submission" date="2016-12" db="EMBL/GenBank/DDBJ databases">
        <title>Diversity of luminous bacteria.</title>
        <authorList>
            <person name="Yoshizawa S."/>
            <person name="Kogure K."/>
        </authorList>
    </citation>
    <scope>NUCLEOTIDE SEQUENCE [LARGE SCALE GENOMIC DNA]</scope>
    <source>
        <strain evidence="19 20">ATCC 33715</strain>
    </source>
</reference>
<feature type="transmembrane region" description="Helical" evidence="17">
    <location>
        <begin position="271"/>
        <end position="289"/>
    </location>
</feature>
<dbReference type="Gene3D" id="3.40.1110.10">
    <property type="entry name" value="Calcium-transporting ATPase, cytoplasmic domain N"/>
    <property type="match status" value="1"/>
</dbReference>